<dbReference type="PROSITE" id="PS51918">
    <property type="entry name" value="RADICAL_SAM"/>
    <property type="match status" value="1"/>
</dbReference>
<keyword evidence="6 12" id="KW-0408">Iron</keyword>
<dbReference type="GO" id="GO:0051539">
    <property type="term" value="F:4 iron, 4 sulfur cluster binding"/>
    <property type="evidence" value="ECO:0007669"/>
    <property type="project" value="UniProtKB-UniRule"/>
</dbReference>
<dbReference type="InterPro" id="IPR058240">
    <property type="entry name" value="rSAM_sf"/>
</dbReference>
<feature type="binding site" evidence="12">
    <location>
        <position position="32"/>
    </location>
    <ligand>
        <name>S-adenosyl-L-methionine</name>
        <dbReference type="ChEBI" id="CHEBI:59789"/>
    </ligand>
</feature>
<evidence type="ECO:0000256" key="5">
    <source>
        <dbReference type="ARBA" id="ARBA00022741"/>
    </source>
</evidence>
<dbReference type="PROSITE" id="PS01305">
    <property type="entry name" value="MOAA_NIFB_PQQE"/>
    <property type="match status" value="1"/>
</dbReference>
<feature type="binding site" evidence="12">
    <location>
        <position position="165"/>
    </location>
    <ligand>
        <name>GTP</name>
        <dbReference type="ChEBI" id="CHEBI:37565"/>
    </ligand>
</feature>
<proteinExistence type="inferred from homology"/>
<keyword evidence="10 12" id="KW-0456">Lyase</keyword>
<comment type="pathway">
    <text evidence="12">Cofactor biosynthesis; molybdopterin biosynthesis.</text>
</comment>
<dbReference type="EMBL" id="ACMP01000122">
    <property type="protein sequence ID" value="EEL68569.1"/>
    <property type="molecule type" value="Genomic_DNA"/>
</dbReference>
<feature type="binding site" evidence="12">
    <location>
        <position position="26"/>
    </location>
    <ligand>
        <name>[4Fe-4S] cluster</name>
        <dbReference type="ChEBI" id="CHEBI:49883"/>
        <label>1</label>
        <note>4Fe-4S-S-AdoMet</note>
    </ligand>
</feature>
<dbReference type="InterPro" id="IPR010505">
    <property type="entry name" value="MoaA_twitch"/>
</dbReference>
<dbReference type="InterPro" id="IPR007197">
    <property type="entry name" value="rSAM"/>
</dbReference>
<keyword evidence="8 12" id="KW-0342">GTP-binding</keyword>
<evidence type="ECO:0000256" key="4">
    <source>
        <dbReference type="ARBA" id="ARBA00022723"/>
    </source>
</evidence>
<dbReference type="Gene3D" id="3.20.20.70">
    <property type="entry name" value="Aldolase class I"/>
    <property type="match status" value="1"/>
</dbReference>
<dbReference type="Pfam" id="PF04055">
    <property type="entry name" value="Radical_SAM"/>
    <property type="match status" value="1"/>
</dbReference>
<dbReference type="InterPro" id="IPR006638">
    <property type="entry name" value="Elp3/MiaA/NifB-like_rSAM"/>
</dbReference>
<dbReference type="InterPro" id="IPR040064">
    <property type="entry name" value="MoaA-like"/>
</dbReference>
<dbReference type="GO" id="GO:0061798">
    <property type="term" value="F:GTP 3',8'-cyclase activity"/>
    <property type="evidence" value="ECO:0007669"/>
    <property type="project" value="UniProtKB-UniRule"/>
</dbReference>
<dbReference type="AlphaFoldDB" id="C2Y0J0"/>
<dbReference type="HAMAP" id="MF_01225_B">
    <property type="entry name" value="MoaA_B"/>
    <property type="match status" value="1"/>
</dbReference>
<evidence type="ECO:0000256" key="7">
    <source>
        <dbReference type="ARBA" id="ARBA00023014"/>
    </source>
</evidence>
<keyword evidence="4 12" id="KW-0479">Metal-binding</keyword>
<dbReference type="GO" id="GO:0061799">
    <property type="term" value="F:cyclic pyranopterin monophosphate synthase activity"/>
    <property type="evidence" value="ECO:0007669"/>
    <property type="project" value="TreeGrafter"/>
</dbReference>
<keyword evidence="2 12" id="KW-0004">4Fe-4S</keyword>
<evidence type="ECO:0000313" key="15">
    <source>
        <dbReference type="EMBL" id="EEL68569.1"/>
    </source>
</evidence>
<dbReference type="SFLD" id="SFLDG01386">
    <property type="entry name" value="main_SPASM_domain-containing"/>
    <property type="match status" value="1"/>
</dbReference>
<name>C2Y0J0_BACMY</name>
<dbReference type="SUPFAM" id="SSF102114">
    <property type="entry name" value="Radical SAM enzymes"/>
    <property type="match status" value="1"/>
</dbReference>
<keyword evidence="3 12" id="KW-0949">S-adenosyl-L-methionine</keyword>
<dbReference type="InterPro" id="IPR013785">
    <property type="entry name" value="Aldolase_TIM"/>
</dbReference>
<evidence type="ECO:0000256" key="6">
    <source>
        <dbReference type="ARBA" id="ARBA00023004"/>
    </source>
</evidence>
<feature type="binding site" evidence="12">
    <location>
        <position position="263"/>
    </location>
    <ligand>
        <name>[4Fe-4S] cluster</name>
        <dbReference type="ChEBI" id="CHEBI:49883"/>
        <label>2</label>
        <note>4Fe-4S-substrate</note>
    </ligand>
</feature>
<feature type="binding site" evidence="12">
    <location>
        <position position="77"/>
    </location>
    <ligand>
        <name>S-adenosyl-L-methionine</name>
        <dbReference type="ChEBI" id="CHEBI:59789"/>
    </ligand>
</feature>
<dbReference type="GO" id="GO:0006777">
    <property type="term" value="P:Mo-molybdopterin cofactor biosynthetic process"/>
    <property type="evidence" value="ECO:0007669"/>
    <property type="project" value="UniProtKB-UniRule"/>
</dbReference>
<protein>
    <recommendedName>
        <fullName evidence="1 12">GTP 3',8-cyclase</fullName>
        <ecNumber evidence="1 12">4.1.99.22</ecNumber>
    </recommendedName>
    <alternativeName>
        <fullName evidence="12">Molybdenum cofactor biosynthesis protein A</fullName>
    </alternativeName>
</protein>
<feature type="binding site" evidence="12">
    <location>
        <position position="33"/>
    </location>
    <ligand>
        <name>[4Fe-4S] cluster</name>
        <dbReference type="ChEBI" id="CHEBI:49883"/>
        <label>1</label>
        <note>4Fe-4S-S-AdoMet</note>
    </ligand>
</feature>
<evidence type="ECO:0000256" key="8">
    <source>
        <dbReference type="ARBA" id="ARBA00023134"/>
    </source>
</evidence>
<feature type="region of interest" description="Disordered" evidence="13">
    <location>
        <begin position="319"/>
        <end position="339"/>
    </location>
</feature>
<comment type="function">
    <text evidence="12">Catalyzes the cyclization of GTP to (8S)-3',8-cyclo-7,8-dihydroguanosine 5'-triphosphate.</text>
</comment>
<dbReference type="SMART" id="SM00729">
    <property type="entry name" value="Elp3"/>
    <property type="match status" value="1"/>
</dbReference>
<dbReference type="PANTHER" id="PTHR22960:SF0">
    <property type="entry name" value="MOLYBDENUM COFACTOR BIOSYNTHESIS PROTEIN 1"/>
    <property type="match status" value="1"/>
</dbReference>
<feature type="compositionally biased region" description="Basic and acidic residues" evidence="13">
    <location>
        <begin position="319"/>
        <end position="332"/>
    </location>
</feature>
<comment type="cofactor">
    <cofactor evidence="12">
        <name>[4Fe-4S] cluster</name>
        <dbReference type="ChEBI" id="CHEBI:49883"/>
    </cofactor>
    <text evidence="12">Binds 2 [4Fe-4S] clusters. Binds 1 [4Fe-4S] cluster coordinated with 3 cysteines and an exchangeable S-adenosyl-L-methionine and 1 [4Fe-4S] cluster coordinated with 3 cysteines and the GTP-derived substrate.</text>
</comment>
<feature type="binding site" evidence="12">
    <location>
        <begin position="268"/>
        <end position="270"/>
    </location>
    <ligand>
        <name>GTP</name>
        <dbReference type="ChEBI" id="CHEBI:37565"/>
    </ligand>
</feature>
<comment type="subunit">
    <text evidence="12">Monomer and homodimer.</text>
</comment>
<evidence type="ECO:0000256" key="1">
    <source>
        <dbReference type="ARBA" id="ARBA00012167"/>
    </source>
</evidence>
<dbReference type="SFLD" id="SFLDG01067">
    <property type="entry name" value="SPASM/twitch_domain_containing"/>
    <property type="match status" value="1"/>
</dbReference>
<evidence type="ECO:0000256" key="3">
    <source>
        <dbReference type="ARBA" id="ARBA00022691"/>
    </source>
</evidence>
<evidence type="ECO:0000256" key="11">
    <source>
        <dbReference type="ARBA" id="ARBA00048697"/>
    </source>
</evidence>
<dbReference type="HOGENOM" id="CLU_009273_0_1_9"/>
<sequence>MAMQEKVKDFFGRPLQDLRISVIDRCNLRCTYCMPAEVFGPDYAFLKDEFLLTFDEIERLAKVFVSIGVRKIRLTGGEPLLRKDLTKLIERLVKIDGLVDIGLTTNAIHLTKQAKALKEAGLHRVNVSLDAIDDNVFRAINGRNMNTKPVLKGIMAAKEAGLEVKVNMVVKKGMNDHQVLPVATYFKEQGISLRFIEFMDVGSTNGWNFDQVITKRELIDMIHGVYPIEPAEAHYFGEVAKRYRYVGTNVEVGFITSVSESFCSSCTRARISADGKFYTCLFATEGMDLRKLLRENLSDNELLKAIQYVWENRKDRYSDERTEESAKNRPKIEMSYIGG</sequence>
<dbReference type="InterPro" id="IPR050105">
    <property type="entry name" value="MoCo_biosynth_MoaA/MoaC"/>
</dbReference>
<feature type="binding site" evidence="12">
    <location>
        <position position="19"/>
    </location>
    <ligand>
        <name>GTP</name>
        <dbReference type="ChEBI" id="CHEBI:37565"/>
    </ligand>
</feature>
<feature type="domain" description="Radical SAM core" evidence="14">
    <location>
        <begin position="10"/>
        <end position="229"/>
    </location>
</feature>
<dbReference type="GO" id="GO:1904047">
    <property type="term" value="F:S-adenosyl-L-methionine binding"/>
    <property type="evidence" value="ECO:0007669"/>
    <property type="project" value="UniProtKB-UniRule"/>
</dbReference>
<comment type="similarity">
    <text evidence="12">Belongs to the radical SAM superfamily. MoaA family.</text>
</comment>
<dbReference type="Proteomes" id="UP000001753">
    <property type="component" value="Chromosome"/>
</dbReference>
<dbReference type="InterPro" id="IPR000385">
    <property type="entry name" value="MoaA_NifB_PqqE_Fe-S-bd_CS"/>
</dbReference>
<feature type="binding site" evidence="12">
    <location>
        <position position="266"/>
    </location>
    <ligand>
        <name>[4Fe-4S] cluster</name>
        <dbReference type="ChEBI" id="CHEBI:49883"/>
        <label>2</label>
        <note>4Fe-4S-substrate</note>
    </ligand>
</feature>
<accession>C2Y0J0</accession>
<evidence type="ECO:0000256" key="9">
    <source>
        <dbReference type="ARBA" id="ARBA00023150"/>
    </source>
</evidence>
<keyword evidence="9 12" id="KW-0501">Molybdenum cofactor biosynthesis</keyword>
<feature type="binding site" evidence="12">
    <location>
        <position position="30"/>
    </location>
    <ligand>
        <name>[4Fe-4S] cluster</name>
        <dbReference type="ChEBI" id="CHEBI:49883"/>
        <label>1</label>
        <note>4Fe-4S-S-AdoMet</note>
    </ligand>
</feature>
<dbReference type="UniPathway" id="UPA00344"/>
<dbReference type="PANTHER" id="PTHR22960">
    <property type="entry name" value="MOLYBDOPTERIN COFACTOR SYNTHESIS PROTEIN A"/>
    <property type="match status" value="1"/>
</dbReference>
<dbReference type="SFLD" id="SFLDS00029">
    <property type="entry name" value="Radical_SAM"/>
    <property type="match status" value="1"/>
</dbReference>
<dbReference type="NCBIfam" id="TIGR02666">
    <property type="entry name" value="moaA"/>
    <property type="match status" value="1"/>
</dbReference>
<keyword evidence="7 12" id="KW-0411">Iron-sulfur</keyword>
<evidence type="ECO:0000259" key="14">
    <source>
        <dbReference type="PROSITE" id="PS51918"/>
    </source>
</evidence>
<dbReference type="GO" id="GO:0005525">
    <property type="term" value="F:GTP binding"/>
    <property type="evidence" value="ECO:0007669"/>
    <property type="project" value="UniProtKB-UniRule"/>
</dbReference>
<feature type="binding site" evidence="12">
    <location>
        <position position="199"/>
    </location>
    <ligand>
        <name>S-adenosyl-L-methionine</name>
        <dbReference type="ChEBI" id="CHEBI:59789"/>
    </ligand>
</feature>
<dbReference type="InterPro" id="IPR013483">
    <property type="entry name" value="MoaA"/>
</dbReference>
<comment type="catalytic activity">
    <reaction evidence="11 12">
        <text>GTP + AH2 + S-adenosyl-L-methionine = (8S)-3',8-cyclo-7,8-dihydroguanosine 5'-triphosphate + 5'-deoxyadenosine + L-methionine + A + H(+)</text>
        <dbReference type="Rhea" id="RHEA:49576"/>
        <dbReference type="ChEBI" id="CHEBI:13193"/>
        <dbReference type="ChEBI" id="CHEBI:15378"/>
        <dbReference type="ChEBI" id="CHEBI:17319"/>
        <dbReference type="ChEBI" id="CHEBI:17499"/>
        <dbReference type="ChEBI" id="CHEBI:37565"/>
        <dbReference type="ChEBI" id="CHEBI:57844"/>
        <dbReference type="ChEBI" id="CHEBI:59789"/>
        <dbReference type="ChEBI" id="CHEBI:131766"/>
        <dbReference type="EC" id="4.1.99.22"/>
    </reaction>
</comment>
<evidence type="ECO:0000256" key="2">
    <source>
        <dbReference type="ARBA" id="ARBA00022485"/>
    </source>
</evidence>
<comment type="caution">
    <text evidence="15">The sequence shown here is derived from an EMBL/GenBank/DDBJ whole genome shotgun (WGS) entry which is preliminary data.</text>
</comment>
<evidence type="ECO:0000256" key="10">
    <source>
        <dbReference type="ARBA" id="ARBA00023239"/>
    </source>
</evidence>
<evidence type="ECO:0000256" key="13">
    <source>
        <dbReference type="SAM" id="MobiDB-lite"/>
    </source>
</evidence>
<evidence type="ECO:0000256" key="12">
    <source>
        <dbReference type="HAMAP-Rule" id="MF_01225"/>
    </source>
</evidence>
<dbReference type="EC" id="4.1.99.22" evidence="1 12"/>
<keyword evidence="5 12" id="KW-0547">Nucleotide-binding</keyword>
<dbReference type="CDD" id="cd01335">
    <property type="entry name" value="Radical_SAM"/>
    <property type="match status" value="1"/>
</dbReference>
<reference evidence="15" key="1">
    <citation type="journal article" date="2012" name="Genome Res.">
        <title>Genomic characterization of the Bacillus cereus sensu lato species: Backdrop to the evolution of Bacillus anthracis.</title>
        <authorList>
            <person name="Zwick M.E."/>
            <person name="Joseph S.J."/>
            <person name="Didelot X."/>
            <person name="Chen P.E."/>
            <person name="Bishop-Lilly K.A."/>
            <person name="Stewart A.C."/>
            <person name="Willner K."/>
            <person name="Nolan N."/>
            <person name="Lentz S."/>
            <person name="Thomason M.K."/>
            <person name="Sozhamannan S."/>
            <person name="Mateczun A.J."/>
            <person name="Du L."/>
            <person name="Read T.D."/>
        </authorList>
    </citation>
    <scope>NUCLEOTIDE SEQUENCE [LARGE SCALE GENOMIC DNA]</scope>
    <source>
        <strain evidence="15">AH603</strain>
    </source>
</reference>
<gene>
    <name evidence="12" type="primary">moaA</name>
    <name evidence="15" type="ORF">bcere0026_44800</name>
</gene>
<feature type="binding site" evidence="12">
    <location>
        <position position="280"/>
    </location>
    <ligand>
        <name>[4Fe-4S] cluster</name>
        <dbReference type="ChEBI" id="CHEBI:49883"/>
        <label>2</label>
        <note>4Fe-4S-substrate</note>
    </ligand>
</feature>
<feature type="binding site" evidence="12">
    <location>
        <position position="104"/>
    </location>
    <ligand>
        <name>GTP</name>
        <dbReference type="ChEBI" id="CHEBI:37565"/>
    </ligand>
</feature>
<organism evidence="15">
    <name type="scientific">Bacillus mycoides</name>
    <dbReference type="NCBI Taxonomy" id="1405"/>
    <lineage>
        <taxon>Bacteria</taxon>
        <taxon>Bacillati</taxon>
        <taxon>Bacillota</taxon>
        <taxon>Bacilli</taxon>
        <taxon>Bacillales</taxon>
        <taxon>Bacillaceae</taxon>
        <taxon>Bacillus</taxon>
        <taxon>Bacillus cereus group</taxon>
    </lineage>
</organism>
<feature type="binding site" evidence="12">
    <location>
        <position position="128"/>
    </location>
    <ligand>
        <name>S-adenosyl-L-methionine</name>
        <dbReference type="ChEBI" id="CHEBI:59789"/>
    </ligand>
</feature>
<dbReference type="CDD" id="cd21117">
    <property type="entry name" value="Twitch_MoaA"/>
    <property type="match status" value="1"/>
</dbReference>
<feature type="binding site" evidence="12">
    <location>
        <position position="73"/>
    </location>
    <ligand>
        <name>GTP</name>
        <dbReference type="ChEBI" id="CHEBI:37565"/>
    </ligand>
</feature>
<dbReference type="GO" id="GO:0046872">
    <property type="term" value="F:metal ion binding"/>
    <property type="evidence" value="ECO:0007669"/>
    <property type="project" value="UniProtKB-KW"/>
</dbReference>
<dbReference type="SFLD" id="SFLDG01383">
    <property type="entry name" value="cyclic_pyranopterin_phosphate"/>
    <property type="match status" value="1"/>
</dbReference>
<dbReference type="Pfam" id="PF06463">
    <property type="entry name" value="Mob_synth_C"/>
    <property type="match status" value="1"/>
</dbReference>